<evidence type="ECO:0000313" key="3">
    <source>
        <dbReference type="Proteomes" id="UP001595685"/>
    </source>
</evidence>
<protein>
    <recommendedName>
        <fullName evidence="4">TadE-like protein</fullName>
    </recommendedName>
</protein>
<name>A0ABV7WJA5_9MICO</name>
<feature type="signal peptide" evidence="1">
    <location>
        <begin position="1"/>
        <end position="28"/>
    </location>
</feature>
<dbReference type="Proteomes" id="UP001595685">
    <property type="component" value="Unassembled WGS sequence"/>
</dbReference>
<keyword evidence="3" id="KW-1185">Reference proteome</keyword>
<dbReference type="EMBL" id="JBHRWW010000011">
    <property type="protein sequence ID" value="MFC3689575.1"/>
    <property type="molecule type" value="Genomic_DNA"/>
</dbReference>
<dbReference type="RefSeq" id="WP_376985633.1">
    <property type="nucleotide sequence ID" value="NZ_JBHRWW010000011.1"/>
</dbReference>
<organism evidence="2 3">
    <name type="scientific">Aquipuribacter hungaricus</name>
    <dbReference type="NCBI Taxonomy" id="545624"/>
    <lineage>
        <taxon>Bacteria</taxon>
        <taxon>Bacillati</taxon>
        <taxon>Actinomycetota</taxon>
        <taxon>Actinomycetes</taxon>
        <taxon>Micrococcales</taxon>
        <taxon>Intrasporangiaceae</taxon>
        <taxon>Aquipuribacter</taxon>
    </lineage>
</organism>
<keyword evidence="1" id="KW-0732">Signal</keyword>
<feature type="chain" id="PRO_5046438066" description="TadE-like protein" evidence="1">
    <location>
        <begin position="29"/>
        <end position="122"/>
    </location>
</feature>
<sequence>MTAEVAVTFPAVVLALAVVLFAGSVAQAGVSCADAARAAGREVARGGSAAAATAAAQQVAGRPVQLQLAGGGGGAGGGAAGGLVVVTARVEARPGVVPSWGEMSGWSLPVTCRARAHREPAA</sequence>
<evidence type="ECO:0008006" key="4">
    <source>
        <dbReference type="Google" id="ProtNLM"/>
    </source>
</evidence>
<evidence type="ECO:0000256" key="1">
    <source>
        <dbReference type="SAM" id="SignalP"/>
    </source>
</evidence>
<proteinExistence type="predicted"/>
<reference evidence="3" key="1">
    <citation type="journal article" date="2019" name="Int. J. Syst. Evol. Microbiol.">
        <title>The Global Catalogue of Microorganisms (GCM) 10K type strain sequencing project: providing services to taxonomists for standard genome sequencing and annotation.</title>
        <authorList>
            <consortium name="The Broad Institute Genomics Platform"/>
            <consortium name="The Broad Institute Genome Sequencing Center for Infectious Disease"/>
            <person name="Wu L."/>
            <person name="Ma J."/>
        </authorList>
    </citation>
    <scope>NUCLEOTIDE SEQUENCE [LARGE SCALE GENOMIC DNA]</scope>
    <source>
        <strain evidence="3">NCAIM B.02333</strain>
    </source>
</reference>
<accession>A0ABV7WJA5</accession>
<evidence type="ECO:0000313" key="2">
    <source>
        <dbReference type="EMBL" id="MFC3689575.1"/>
    </source>
</evidence>
<comment type="caution">
    <text evidence="2">The sequence shown here is derived from an EMBL/GenBank/DDBJ whole genome shotgun (WGS) entry which is preliminary data.</text>
</comment>
<gene>
    <name evidence="2" type="ORF">ACFOLH_14585</name>
</gene>